<evidence type="ECO:0000313" key="2">
    <source>
        <dbReference type="WBParaSite" id="maker-unitig_36747-snap-gene-0.2-mRNA-1"/>
    </source>
</evidence>
<protein>
    <submittedName>
        <fullName evidence="2">TAXi_C domain-containing protein</fullName>
    </submittedName>
</protein>
<keyword evidence="1" id="KW-1185">Reference proteome</keyword>
<name>A0A1I8FIY5_9PLAT</name>
<reference evidence="2" key="1">
    <citation type="submission" date="2016-11" db="UniProtKB">
        <authorList>
            <consortium name="WormBaseParasite"/>
        </authorList>
    </citation>
    <scope>IDENTIFICATION</scope>
</reference>
<sequence>LRSSNWSGGREHAVAWKLAQIWFKFHCFTLSLATLARGPSGHPSKQLPLRYLRSRFKPLVAKASGPSSRSRVDGPELSLIGFSDGERVSVLPQLGIGRDALMETGGPTLAADGSRCSV</sequence>
<accession>A0A1I8FIY5</accession>
<organism evidence="1 2">
    <name type="scientific">Macrostomum lignano</name>
    <dbReference type="NCBI Taxonomy" id="282301"/>
    <lineage>
        <taxon>Eukaryota</taxon>
        <taxon>Metazoa</taxon>
        <taxon>Spiralia</taxon>
        <taxon>Lophotrochozoa</taxon>
        <taxon>Platyhelminthes</taxon>
        <taxon>Rhabditophora</taxon>
        <taxon>Macrostomorpha</taxon>
        <taxon>Macrostomida</taxon>
        <taxon>Macrostomidae</taxon>
        <taxon>Macrostomum</taxon>
    </lineage>
</organism>
<dbReference type="AlphaFoldDB" id="A0A1I8FIY5"/>
<dbReference type="WBParaSite" id="maker-unitig_36747-snap-gene-0.2-mRNA-1">
    <property type="protein sequence ID" value="maker-unitig_36747-snap-gene-0.2-mRNA-1"/>
    <property type="gene ID" value="maker-unitig_36747-snap-gene-0.2"/>
</dbReference>
<evidence type="ECO:0000313" key="1">
    <source>
        <dbReference type="Proteomes" id="UP000095280"/>
    </source>
</evidence>
<dbReference type="Proteomes" id="UP000095280">
    <property type="component" value="Unplaced"/>
</dbReference>
<proteinExistence type="predicted"/>